<dbReference type="PROSITE" id="PS00197">
    <property type="entry name" value="2FE2S_FER_1"/>
    <property type="match status" value="1"/>
</dbReference>
<dbReference type="GO" id="GO:0046872">
    <property type="term" value="F:metal ion binding"/>
    <property type="evidence" value="ECO:0007669"/>
    <property type="project" value="UniProtKB-KW"/>
</dbReference>
<keyword evidence="3" id="KW-0001">2Fe-2S</keyword>
<dbReference type="PANTHER" id="PTHR47354">
    <property type="entry name" value="NADH OXIDOREDUCTASE HCR"/>
    <property type="match status" value="1"/>
</dbReference>
<dbReference type="GO" id="GO:0016491">
    <property type="term" value="F:oxidoreductase activity"/>
    <property type="evidence" value="ECO:0007669"/>
    <property type="project" value="UniProtKB-KW"/>
</dbReference>
<proteinExistence type="predicted"/>
<dbReference type="Pfam" id="PF00111">
    <property type="entry name" value="Fer2"/>
    <property type="match status" value="1"/>
</dbReference>
<dbReference type="OrthoDB" id="502624at2"/>
<dbReference type="PROSITE" id="PS51384">
    <property type="entry name" value="FAD_FR"/>
    <property type="match status" value="1"/>
</dbReference>
<dbReference type="PROSITE" id="PS51085">
    <property type="entry name" value="2FE2S_FER_2"/>
    <property type="match status" value="1"/>
</dbReference>
<evidence type="ECO:0000259" key="8">
    <source>
        <dbReference type="PROSITE" id="PS51085"/>
    </source>
</evidence>
<dbReference type="InterPro" id="IPR012675">
    <property type="entry name" value="Beta-grasp_dom_sf"/>
</dbReference>
<dbReference type="SUPFAM" id="SSF52343">
    <property type="entry name" value="Ferredoxin reductase-like, C-terminal NADP-linked domain"/>
    <property type="match status" value="1"/>
</dbReference>
<gene>
    <name evidence="10" type="ORF">ARGLB_037_01400</name>
</gene>
<keyword evidence="11" id="KW-1185">Reference proteome</keyword>
<dbReference type="InterPro" id="IPR050415">
    <property type="entry name" value="MRET"/>
</dbReference>
<keyword evidence="6" id="KW-0408">Iron</keyword>
<accession>H0QK49</accession>
<dbReference type="InterPro" id="IPR039261">
    <property type="entry name" value="FNR_nucleotide-bd"/>
</dbReference>
<dbReference type="SUPFAM" id="SSF63380">
    <property type="entry name" value="Riboflavin synthase domain-like"/>
    <property type="match status" value="1"/>
</dbReference>
<dbReference type="AlphaFoldDB" id="H0QK49"/>
<dbReference type="InterPro" id="IPR006058">
    <property type="entry name" value="2Fe2S_fd_BS"/>
</dbReference>
<evidence type="ECO:0000256" key="2">
    <source>
        <dbReference type="ARBA" id="ARBA00022630"/>
    </source>
</evidence>
<dbReference type="GO" id="GO:0051537">
    <property type="term" value="F:2 iron, 2 sulfur cluster binding"/>
    <property type="evidence" value="ECO:0007669"/>
    <property type="project" value="UniProtKB-KW"/>
</dbReference>
<organism evidence="10 11">
    <name type="scientific">Arthrobacter globiformis (strain ATCC 8010 / DSM 20124 / JCM 1332 / NBRC 12137 / NCIMB 8907 / NRRL B-2979 / 168)</name>
    <dbReference type="NCBI Taxonomy" id="1077972"/>
    <lineage>
        <taxon>Bacteria</taxon>
        <taxon>Bacillati</taxon>
        <taxon>Actinomycetota</taxon>
        <taxon>Actinomycetes</taxon>
        <taxon>Micrococcales</taxon>
        <taxon>Micrococcaceae</taxon>
        <taxon>Arthrobacter</taxon>
    </lineage>
</organism>
<feature type="domain" description="FAD-binding FR-type" evidence="9">
    <location>
        <begin position="6"/>
        <end position="108"/>
    </location>
</feature>
<dbReference type="Pfam" id="PF00175">
    <property type="entry name" value="NAD_binding_1"/>
    <property type="match status" value="1"/>
</dbReference>
<evidence type="ECO:0000256" key="7">
    <source>
        <dbReference type="ARBA" id="ARBA00023014"/>
    </source>
</evidence>
<dbReference type="InterPro" id="IPR036010">
    <property type="entry name" value="2Fe-2S_ferredoxin-like_sf"/>
</dbReference>
<dbReference type="Gene3D" id="3.40.50.80">
    <property type="entry name" value="Nucleotide-binding domain of ferredoxin-NADP reductase (FNR) module"/>
    <property type="match status" value="1"/>
</dbReference>
<dbReference type="CDD" id="cd06185">
    <property type="entry name" value="PDR_like"/>
    <property type="match status" value="1"/>
</dbReference>
<dbReference type="InterPro" id="IPR001041">
    <property type="entry name" value="2Fe-2S_ferredoxin-type"/>
</dbReference>
<dbReference type="Gene3D" id="3.10.20.30">
    <property type="match status" value="1"/>
</dbReference>
<dbReference type="Gene3D" id="2.40.30.10">
    <property type="entry name" value="Translation factors"/>
    <property type="match status" value="1"/>
</dbReference>
<sequence length="322" mass="34595">MNLPQNQEHKVRVAAKTALATGVVELELASEDGSDLPVWEPGAHVDLILPSGTVRQYSLCGDPGYLSAYKVAVLLDEKGRGGSREVHEGLETGTVVTIRGPRNHFPLGEHESYLFIAGGIGITPMLAMARKVAAEGRNWRLIYGGRSLDTMAYLPEIKALKGGKVELVPADTKGIPDIKGAIENATGAHVYTCGPEPMLRVVEENTKALLGADFFHFERFGADPNAVPEDTDGDTAFEVELATTGKTLTVAADQKLIDVVRKVVPSVPFSCEQGYCGSCETGVLAGIPLHRDQLLTEDERACNDTMMICVGRSRSPKLVLDI</sequence>
<dbReference type="eggNOG" id="COG1018">
    <property type="taxonomic scope" value="Bacteria"/>
</dbReference>
<dbReference type="EMBL" id="BAEG01000037">
    <property type="protein sequence ID" value="GAB13289.1"/>
    <property type="molecule type" value="Genomic_DNA"/>
</dbReference>
<keyword evidence="4" id="KW-0479">Metal-binding</keyword>
<dbReference type="SUPFAM" id="SSF54292">
    <property type="entry name" value="2Fe-2S ferredoxin-like"/>
    <property type="match status" value="1"/>
</dbReference>
<evidence type="ECO:0000256" key="4">
    <source>
        <dbReference type="ARBA" id="ARBA00022723"/>
    </source>
</evidence>
<keyword evidence="7" id="KW-0411">Iron-sulfur</keyword>
<reference evidence="10 11" key="1">
    <citation type="submission" date="2011-12" db="EMBL/GenBank/DDBJ databases">
        <title>Whole genome shotgun sequence of Arthrobacter globiformis NBRC 12137.</title>
        <authorList>
            <person name="Miyazawa S."/>
            <person name="Hosoyama A."/>
            <person name="Tsuchikane K."/>
            <person name="Katsumata H."/>
            <person name="Yamazaki S."/>
            <person name="Fujita N."/>
        </authorList>
    </citation>
    <scope>NUCLEOTIDE SEQUENCE [LARGE SCALE GENOMIC DNA]</scope>
    <source>
        <strain evidence="10 11">NBRC 12137</strain>
    </source>
</reference>
<comment type="cofactor">
    <cofactor evidence="1">
        <name>FAD</name>
        <dbReference type="ChEBI" id="CHEBI:57692"/>
    </cofactor>
</comment>
<dbReference type="PANTHER" id="PTHR47354:SF1">
    <property type="entry name" value="CARNITINE MONOOXYGENASE REDUCTASE SUBUNIT"/>
    <property type="match status" value="1"/>
</dbReference>
<evidence type="ECO:0000256" key="3">
    <source>
        <dbReference type="ARBA" id="ARBA00022714"/>
    </source>
</evidence>
<protein>
    <submittedName>
        <fullName evidence="10">Oxidoreductase</fullName>
    </submittedName>
</protein>
<dbReference type="PRINTS" id="PR00409">
    <property type="entry name" value="PHDIOXRDTASE"/>
</dbReference>
<dbReference type="Proteomes" id="UP000003828">
    <property type="component" value="Unassembled WGS sequence"/>
</dbReference>
<evidence type="ECO:0000313" key="11">
    <source>
        <dbReference type="Proteomes" id="UP000003828"/>
    </source>
</evidence>
<name>H0QK49_ARTG1</name>
<evidence type="ECO:0000256" key="6">
    <source>
        <dbReference type="ARBA" id="ARBA00023004"/>
    </source>
</evidence>
<feature type="domain" description="2Fe-2S ferredoxin-type" evidence="8">
    <location>
        <begin position="237"/>
        <end position="322"/>
    </location>
</feature>
<evidence type="ECO:0000256" key="1">
    <source>
        <dbReference type="ARBA" id="ARBA00001974"/>
    </source>
</evidence>
<keyword evidence="2" id="KW-0285">Flavoprotein</keyword>
<dbReference type="InterPro" id="IPR017938">
    <property type="entry name" value="Riboflavin_synthase-like_b-brl"/>
</dbReference>
<dbReference type="RefSeq" id="WP_003800388.1">
    <property type="nucleotide sequence ID" value="NZ_BAEG01000037.1"/>
</dbReference>
<dbReference type="CDD" id="cd00207">
    <property type="entry name" value="fer2"/>
    <property type="match status" value="1"/>
</dbReference>
<keyword evidence="5" id="KW-0560">Oxidoreductase</keyword>
<comment type="caution">
    <text evidence="10">The sequence shown here is derived from an EMBL/GenBank/DDBJ whole genome shotgun (WGS) entry which is preliminary data.</text>
</comment>
<evidence type="ECO:0000256" key="5">
    <source>
        <dbReference type="ARBA" id="ARBA00023002"/>
    </source>
</evidence>
<evidence type="ECO:0000313" key="10">
    <source>
        <dbReference type="EMBL" id="GAB13289.1"/>
    </source>
</evidence>
<dbReference type="InterPro" id="IPR001433">
    <property type="entry name" value="OxRdtase_FAD/NAD-bd"/>
</dbReference>
<evidence type="ECO:0000259" key="9">
    <source>
        <dbReference type="PROSITE" id="PS51384"/>
    </source>
</evidence>
<dbReference type="InterPro" id="IPR017927">
    <property type="entry name" value="FAD-bd_FR_type"/>
</dbReference>
<dbReference type="STRING" id="1077972.ARGLB_037_01400"/>